<evidence type="ECO:0000256" key="1">
    <source>
        <dbReference type="SAM" id="MobiDB-lite"/>
    </source>
</evidence>
<dbReference type="Proteomes" id="UP000465112">
    <property type="component" value="Chromosome 12"/>
</dbReference>
<evidence type="ECO:0000313" key="3">
    <source>
        <dbReference type="Proteomes" id="UP000465112"/>
    </source>
</evidence>
<dbReference type="Pfam" id="PF20491">
    <property type="entry name" value="Ermin"/>
    <property type="match status" value="1"/>
</dbReference>
<dbReference type="InterPro" id="IPR045346">
    <property type="entry name" value="Ermin"/>
</dbReference>
<dbReference type="GO" id="GO:0051015">
    <property type="term" value="F:actin filament binding"/>
    <property type="evidence" value="ECO:0007669"/>
    <property type="project" value="InterPro"/>
</dbReference>
<keyword evidence="3" id="KW-1185">Reference proteome</keyword>
<organism evidence="2 3">
    <name type="scientific">Perca fluviatilis</name>
    <name type="common">European perch</name>
    <dbReference type="NCBI Taxonomy" id="8168"/>
    <lineage>
        <taxon>Eukaryota</taxon>
        <taxon>Metazoa</taxon>
        <taxon>Chordata</taxon>
        <taxon>Craniata</taxon>
        <taxon>Vertebrata</taxon>
        <taxon>Euteleostomi</taxon>
        <taxon>Actinopterygii</taxon>
        <taxon>Neopterygii</taxon>
        <taxon>Teleostei</taxon>
        <taxon>Neoteleostei</taxon>
        <taxon>Acanthomorphata</taxon>
        <taxon>Eupercaria</taxon>
        <taxon>Perciformes</taxon>
        <taxon>Percoidei</taxon>
        <taxon>Percidae</taxon>
        <taxon>Percinae</taxon>
        <taxon>Perca</taxon>
    </lineage>
</organism>
<accession>A0A6A5E1P7</accession>
<dbReference type="AlphaFoldDB" id="A0A6A5E1P7"/>
<dbReference type="InterPro" id="IPR008954">
    <property type="entry name" value="Moesin_tail_sf"/>
</dbReference>
<dbReference type="GO" id="GO:0008360">
    <property type="term" value="P:regulation of cell shape"/>
    <property type="evidence" value="ECO:0007669"/>
    <property type="project" value="InterPro"/>
</dbReference>
<sequence length="308" mass="34479">MEASTMPSKALRPSVEEDALAYQVLEIIGGITVEALQTLEEPEERDVLSMEEGDDSVFYSDEDQAHQDIKANTSCGIGANECEHVVNSVAADEDDPGEESIMDEEIAEMEKEVTQYIILTEQEERQELQTPKTDPKDQSDPSDPGAESDLTQEKSVSTRGESPNCTIADMQTQQIISAEKANLPVEKEVTPNHEPFDVTNEKSYTRLNEEADVPEQMSSAELQIAGDRQLRVEPEQDHNFPVPMGFHQNPSPGYSTLPLTKKSCGSVDHQKSFNHLSSSKYSTVSYRKIRRGNTRQKIEEFEYMVMNL</sequence>
<dbReference type="EMBL" id="VHII01000012">
    <property type="protein sequence ID" value="KAF1382487.1"/>
    <property type="molecule type" value="Genomic_DNA"/>
</dbReference>
<feature type="compositionally biased region" description="Polar residues" evidence="1">
    <location>
        <begin position="153"/>
        <end position="167"/>
    </location>
</feature>
<dbReference type="OrthoDB" id="9947518at2759"/>
<protein>
    <recommendedName>
        <fullName evidence="4">Ermin</fullName>
    </recommendedName>
</protein>
<dbReference type="Gene3D" id="6.10.360.10">
    <property type="match status" value="1"/>
</dbReference>
<gene>
    <name evidence="2" type="ORF">PFLUV_G00144290</name>
</gene>
<evidence type="ECO:0008006" key="4">
    <source>
        <dbReference type="Google" id="ProtNLM"/>
    </source>
</evidence>
<dbReference type="GO" id="GO:0007015">
    <property type="term" value="P:actin filament organization"/>
    <property type="evidence" value="ECO:0007669"/>
    <property type="project" value="InterPro"/>
</dbReference>
<evidence type="ECO:0000313" key="2">
    <source>
        <dbReference type="EMBL" id="KAF1382487.1"/>
    </source>
</evidence>
<proteinExistence type="predicted"/>
<name>A0A6A5E1P7_PERFL</name>
<feature type="compositionally biased region" description="Basic and acidic residues" evidence="1">
    <location>
        <begin position="123"/>
        <end position="139"/>
    </location>
</feature>
<feature type="region of interest" description="Disordered" evidence="1">
    <location>
        <begin position="123"/>
        <end position="167"/>
    </location>
</feature>
<comment type="caution">
    <text evidence="2">The sequence shown here is derived from an EMBL/GenBank/DDBJ whole genome shotgun (WGS) entry which is preliminary data.</text>
</comment>
<reference evidence="2 3" key="1">
    <citation type="submission" date="2019-06" db="EMBL/GenBank/DDBJ databases">
        <title>A chromosome-scale genome assembly of the European perch, Perca fluviatilis.</title>
        <authorList>
            <person name="Roques C."/>
            <person name="Zahm M."/>
            <person name="Cabau C."/>
            <person name="Klopp C."/>
            <person name="Bouchez O."/>
            <person name="Donnadieu C."/>
            <person name="Kuhl H."/>
            <person name="Gislard M."/>
            <person name="Guendouz S."/>
            <person name="Journot L."/>
            <person name="Haffray P."/>
            <person name="Bestin A."/>
            <person name="Morvezen R."/>
            <person name="Feron R."/>
            <person name="Wen M."/>
            <person name="Jouanno E."/>
            <person name="Herpin A."/>
            <person name="Schartl M."/>
            <person name="Postlethwait J."/>
            <person name="Schaerlinger B."/>
            <person name="Chardard D."/>
            <person name="Lecocq T."/>
            <person name="Poncet C."/>
            <person name="Jaffrelo L."/>
            <person name="Lampietro C."/>
            <person name="Guiguen Y."/>
        </authorList>
    </citation>
    <scope>NUCLEOTIDE SEQUENCE [LARGE SCALE GENOMIC DNA]</scope>
    <source>
        <tissue evidence="2">Blood</tissue>
    </source>
</reference>